<evidence type="ECO:0000256" key="5">
    <source>
        <dbReference type="ARBA" id="ARBA00048488"/>
    </source>
</evidence>
<comment type="similarity">
    <text evidence="1 7">Belongs to the MsrB Met sulfoxide reductase family.</text>
</comment>
<gene>
    <name evidence="7" type="primary">msrB</name>
    <name evidence="9" type="ORF">B1B05_01650</name>
    <name evidence="10" type="ORF">SAMN05443094_101346</name>
</gene>
<feature type="active site" description="Nucleophile" evidence="7">
    <location>
        <position position="115"/>
    </location>
</feature>
<dbReference type="NCBIfam" id="TIGR00357">
    <property type="entry name" value="peptide-methionine (R)-S-oxide reductase MsrB"/>
    <property type="match status" value="1"/>
</dbReference>
<dbReference type="SUPFAM" id="SSF51316">
    <property type="entry name" value="Mss4-like"/>
    <property type="match status" value="1"/>
</dbReference>
<reference evidence="12" key="2">
    <citation type="submission" date="2017-03" db="EMBL/GenBank/DDBJ databases">
        <title>Bacillus sp. V-88(T) DSM27956, whole genome shotgun sequencing project.</title>
        <authorList>
            <person name="Dastager S.G."/>
            <person name="Neurgaonkar P.S."/>
            <person name="Dharne M.S."/>
        </authorList>
    </citation>
    <scope>NUCLEOTIDE SEQUENCE [LARGE SCALE GENOMIC DNA]</scope>
    <source>
        <strain evidence="12">DSM 25145</strain>
    </source>
</reference>
<evidence type="ECO:0000259" key="8">
    <source>
        <dbReference type="PROSITE" id="PS51790"/>
    </source>
</evidence>
<dbReference type="RefSeq" id="WP_045850565.1">
    <property type="nucleotide sequence ID" value="NZ_FTLX01000001.1"/>
</dbReference>
<feature type="domain" description="MsrB" evidence="8">
    <location>
        <begin position="3"/>
        <end position="126"/>
    </location>
</feature>
<evidence type="ECO:0000313" key="11">
    <source>
        <dbReference type="Proteomes" id="UP000186385"/>
    </source>
</evidence>
<comment type="caution">
    <text evidence="7">Lacks conserved residue(s) required for the propagation of feature annotation.</text>
</comment>
<keyword evidence="4 7" id="KW-0560">Oxidoreductase</keyword>
<dbReference type="GO" id="GO:0005737">
    <property type="term" value="C:cytoplasm"/>
    <property type="evidence" value="ECO:0007669"/>
    <property type="project" value="TreeGrafter"/>
</dbReference>
<dbReference type="GO" id="GO:0033743">
    <property type="term" value="F:peptide-methionine (R)-S-oxide reductase activity"/>
    <property type="evidence" value="ECO:0007669"/>
    <property type="project" value="UniProtKB-UniRule"/>
</dbReference>
<proteinExistence type="inferred from homology"/>
<evidence type="ECO:0000313" key="10">
    <source>
        <dbReference type="EMBL" id="SIP98020.1"/>
    </source>
</evidence>
<dbReference type="Gene3D" id="2.170.150.20">
    <property type="entry name" value="Peptide methionine sulfoxide reductase"/>
    <property type="match status" value="1"/>
</dbReference>
<dbReference type="InterPro" id="IPR011057">
    <property type="entry name" value="Mss4-like_sf"/>
</dbReference>
<dbReference type="FunFam" id="2.170.150.20:FF:000003">
    <property type="entry name" value="Peptide methionine sulfoxide reductase MsrB"/>
    <property type="match status" value="1"/>
</dbReference>
<reference evidence="9" key="3">
    <citation type="submission" date="2017-03" db="EMBL/GenBank/DDBJ databases">
        <authorList>
            <person name="Dastager S.G."/>
            <person name="Neurgaonkar P.S."/>
            <person name="Dharne M.S."/>
        </authorList>
    </citation>
    <scope>NUCLEOTIDE SEQUENCE</scope>
    <source>
        <strain evidence="9">DSM 25145</strain>
    </source>
</reference>
<dbReference type="Proteomes" id="UP000215545">
    <property type="component" value="Unassembled WGS sequence"/>
</dbReference>
<dbReference type="OrthoDB" id="4174719at2"/>
<dbReference type="EC" id="1.8.4.12" evidence="2 7"/>
<dbReference type="InterPro" id="IPR002579">
    <property type="entry name" value="Met_Sox_Rdtase_MsrB_dom"/>
</dbReference>
<evidence type="ECO:0000313" key="9">
    <source>
        <dbReference type="EMBL" id="OXS80207.1"/>
    </source>
</evidence>
<accession>A0A1N6P0Z4</accession>
<dbReference type="PROSITE" id="PS51790">
    <property type="entry name" value="MSRB"/>
    <property type="match status" value="1"/>
</dbReference>
<evidence type="ECO:0000256" key="7">
    <source>
        <dbReference type="HAMAP-Rule" id="MF_01400"/>
    </source>
</evidence>
<protein>
    <recommendedName>
        <fullName evidence="3 7">Peptide methionine sulfoxide reductase MsrB</fullName>
        <ecNumber evidence="2 7">1.8.4.12</ecNumber>
    </recommendedName>
    <alternativeName>
        <fullName evidence="6 7">Peptide-methionine (R)-S-oxide reductase</fullName>
    </alternativeName>
</protein>
<evidence type="ECO:0000313" key="12">
    <source>
        <dbReference type="Proteomes" id="UP000215545"/>
    </source>
</evidence>
<dbReference type="EMBL" id="FTLX01000001">
    <property type="protein sequence ID" value="SIP98020.1"/>
    <property type="molecule type" value="Genomic_DNA"/>
</dbReference>
<evidence type="ECO:0000256" key="2">
    <source>
        <dbReference type="ARBA" id="ARBA00012499"/>
    </source>
</evidence>
<evidence type="ECO:0000256" key="3">
    <source>
        <dbReference type="ARBA" id="ARBA00021130"/>
    </source>
</evidence>
<organism evidence="10 11">
    <name type="scientific">Domibacillus enclensis</name>
    <dbReference type="NCBI Taxonomy" id="1017273"/>
    <lineage>
        <taxon>Bacteria</taxon>
        <taxon>Bacillati</taxon>
        <taxon>Bacillota</taxon>
        <taxon>Bacilli</taxon>
        <taxon>Bacillales</taxon>
        <taxon>Bacillaceae</taxon>
        <taxon>Domibacillus</taxon>
    </lineage>
</organism>
<dbReference type="Proteomes" id="UP000186385">
    <property type="component" value="Unassembled WGS sequence"/>
</dbReference>
<dbReference type="Pfam" id="PF01641">
    <property type="entry name" value="SelR"/>
    <property type="match status" value="1"/>
</dbReference>
<dbReference type="GO" id="GO:0030091">
    <property type="term" value="P:protein repair"/>
    <property type="evidence" value="ECO:0007669"/>
    <property type="project" value="InterPro"/>
</dbReference>
<dbReference type="EMBL" id="MWSK01000001">
    <property type="protein sequence ID" value="OXS80207.1"/>
    <property type="molecule type" value="Genomic_DNA"/>
</dbReference>
<name>A0A1N6P0Z4_9BACI</name>
<dbReference type="AlphaFoldDB" id="A0A1N6P0Z4"/>
<evidence type="ECO:0000256" key="1">
    <source>
        <dbReference type="ARBA" id="ARBA00007174"/>
    </source>
</evidence>
<evidence type="ECO:0000256" key="6">
    <source>
        <dbReference type="ARBA" id="ARBA00075819"/>
    </source>
</evidence>
<dbReference type="InterPro" id="IPR028427">
    <property type="entry name" value="Met_Sox_Rdtase_MsrB"/>
</dbReference>
<keyword evidence="12" id="KW-1185">Reference proteome</keyword>
<dbReference type="HAMAP" id="MF_01400">
    <property type="entry name" value="MsrB"/>
    <property type="match status" value="1"/>
</dbReference>
<dbReference type="PANTHER" id="PTHR10173:SF59">
    <property type="entry name" value="PEPTIDE METHIONINE SULFOXIDE REDUCTASE MSRA_MSRB"/>
    <property type="match status" value="1"/>
</dbReference>
<reference evidence="10 11" key="1">
    <citation type="submission" date="2017-01" db="EMBL/GenBank/DDBJ databases">
        <authorList>
            <person name="Mah S.A."/>
            <person name="Swanson W.J."/>
            <person name="Moy G.W."/>
            <person name="Vacquier V.D."/>
        </authorList>
    </citation>
    <scope>NUCLEOTIDE SEQUENCE [LARGE SCALE GENOMIC DNA]</scope>
    <source>
        <strain evidence="10 11">NIO-1016</strain>
    </source>
</reference>
<dbReference type="GO" id="GO:0006979">
    <property type="term" value="P:response to oxidative stress"/>
    <property type="evidence" value="ECO:0007669"/>
    <property type="project" value="InterPro"/>
</dbReference>
<comment type="catalytic activity">
    <reaction evidence="5 7">
        <text>L-methionyl-[protein] + [thioredoxin]-disulfide + H2O = L-methionyl-(R)-S-oxide-[protein] + [thioredoxin]-dithiol</text>
        <dbReference type="Rhea" id="RHEA:24164"/>
        <dbReference type="Rhea" id="RHEA-COMP:10698"/>
        <dbReference type="Rhea" id="RHEA-COMP:10700"/>
        <dbReference type="Rhea" id="RHEA-COMP:12313"/>
        <dbReference type="Rhea" id="RHEA-COMP:12314"/>
        <dbReference type="ChEBI" id="CHEBI:15377"/>
        <dbReference type="ChEBI" id="CHEBI:16044"/>
        <dbReference type="ChEBI" id="CHEBI:29950"/>
        <dbReference type="ChEBI" id="CHEBI:45764"/>
        <dbReference type="ChEBI" id="CHEBI:50058"/>
        <dbReference type="EC" id="1.8.4.12"/>
    </reaction>
</comment>
<sequence length="141" mass="16101">MNKDNLKETLTPMQYNVTQQNGTEPPFHNEYWNEEADGIYVDVISGKPLFSSRDKYDAGCGWPSFTKPIQETEVLEKRDMSHGMIRTEVRSKTADSHLGHVFTDGPREAGGLRYCINSASLRFIRKEDLEAEGYGEYKDLC</sequence>
<dbReference type="PANTHER" id="PTHR10173">
    <property type="entry name" value="METHIONINE SULFOXIDE REDUCTASE"/>
    <property type="match status" value="1"/>
</dbReference>
<evidence type="ECO:0000256" key="4">
    <source>
        <dbReference type="ARBA" id="ARBA00023002"/>
    </source>
</evidence>
<dbReference type="STRING" id="1017273.SAMN05443094_101346"/>